<dbReference type="Gene3D" id="3.30.1460.30">
    <property type="entry name" value="YgaC/TfoX-N like chaperone"/>
    <property type="match status" value="1"/>
</dbReference>
<keyword evidence="4" id="KW-1185">Reference proteome</keyword>
<comment type="caution">
    <text evidence="3">The sequence shown here is derived from an EMBL/GenBank/DDBJ whole genome shotgun (WGS) entry which is preliminary data.</text>
</comment>
<protein>
    <submittedName>
        <fullName evidence="3">Competence protein TfoX</fullName>
    </submittedName>
</protein>
<gene>
    <name evidence="3" type="ORF">CU041_17475</name>
</gene>
<organism evidence="3 4">
    <name type="scientific">Thalassospira povalilytica</name>
    <dbReference type="NCBI Taxonomy" id="732237"/>
    <lineage>
        <taxon>Bacteria</taxon>
        <taxon>Pseudomonadati</taxon>
        <taxon>Pseudomonadota</taxon>
        <taxon>Alphaproteobacteria</taxon>
        <taxon>Rhodospirillales</taxon>
        <taxon>Thalassospiraceae</taxon>
        <taxon>Thalassospira</taxon>
    </lineage>
</organism>
<reference evidence="3 4" key="1">
    <citation type="submission" date="2017-11" db="EMBL/GenBank/DDBJ databases">
        <title>Biodiversity and function of Thalassospira species in the particle-attached aromatic-hydrocarbon-degrading consortia from the surface seawater of the China South Sea.</title>
        <authorList>
            <person name="Dong C."/>
            <person name="Liu R."/>
            <person name="Shao Z."/>
        </authorList>
    </citation>
    <scope>NUCLEOTIDE SEQUENCE [LARGE SCALE GENOMIC DNA]</scope>
    <source>
        <strain evidence="3 4">139Z-12</strain>
    </source>
</reference>
<evidence type="ECO:0000259" key="2">
    <source>
        <dbReference type="Pfam" id="PF04993"/>
    </source>
</evidence>
<dbReference type="SUPFAM" id="SSF159894">
    <property type="entry name" value="YgaC/TfoX-N like"/>
    <property type="match status" value="1"/>
</dbReference>
<accession>A0ABX4R576</accession>
<dbReference type="PANTHER" id="PTHR36121:SF1">
    <property type="entry name" value="PROTEIN SXY"/>
    <property type="match status" value="1"/>
</dbReference>
<evidence type="ECO:0000256" key="1">
    <source>
        <dbReference type="SAM" id="MobiDB-lite"/>
    </source>
</evidence>
<dbReference type="InterPro" id="IPR047525">
    <property type="entry name" value="TfoX-like"/>
</dbReference>
<evidence type="ECO:0000313" key="4">
    <source>
        <dbReference type="Proteomes" id="UP000233365"/>
    </source>
</evidence>
<name>A0ABX4R576_9PROT</name>
<dbReference type="RefSeq" id="WP_101247871.1">
    <property type="nucleotide sequence ID" value="NZ_PGTS01000007.1"/>
</dbReference>
<dbReference type="EMBL" id="PGTS01000007">
    <property type="protein sequence ID" value="PKR47867.1"/>
    <property type="molecule type" value="Genomic_DNA"/>
</dbReference>
<dbReference type="InterPro" id="IPR007076">
    <property type="entry name" value="TfoX_N"/>
</dbReference>
<feature type="region of interest" description="Disordered" evidence="1">
    <location>
        <begin position="112"/>
        <end position="144"/>
    </location>
</feature>
<proteinExistence type="predicted"/>
<dbReference type="PANTHER" id="PTHR36121">
    <property type="entry name" value="PROTEIN SXY"/>
    <property type="match status" value="1"/>
</dbReference>
<dbReference type="Proteomes" id="UP000233365">
    <property type="component" value="Unassembled WGS sequence"/>
</dbReference>
<dbReference type="Pfam" id="PF04993">
    <property type="entry name" value="TfoX_N"/>
    <property type="match status" value="1"/>
</dbReference>
<sequence length="144" mass="15735">MASVDNEFVLTFAEILAPLGAIRIKRMFGGFGLYCDGVFFAIVADDVAYLKGDEQTRKAYDEMGMAPFVVPSGRAQTLSYFEVPGEWIEDGDQLMAFAHMALGAAHRARAIKDARGKRERKTAKRKAIDKPSHKPVVKPAGKGG</sequence>
<feature type="domain" description="TfoX N-terminal" evidence="2">
    <location>
        <begin position="14"/>
        <end position="105"/>
    </location>
</feature>
<evidence type="ECO:0000313" key="3">
    <source>
        <dbReference type="EMBL" id="PKR47867.1"/>
    </source>
</evidence>